<name>A0A087M140_9HYPH</name>
<dbReference type="RefSeq" id="WP_035083822.1">
    <property type="nucleotide sequence ID" value="NZ_JQGC01000012.1"/>
</dbReference>
<reference evidence="1 2" key="1">
    <citation type="submission" date="2014-08" db="EMBL/GenBank/DDBJ databases">
        <authorList>
            <person name="Hassan Y.I."/>
            <person name="Lepp D."/>
            <person name="Zhou T."/>
        </authorList>
    </citation>
    <scope>NUCLEOTIDE SEQUENCE [LARGE SCALE GENOMIC DNA]</scope>
    <source>
        <strain evidence="1 2">IFO13584</strain>
    </source>
</reference>
<gene>
    <name evidence="1" type="ORF">JP75_13980</name>
</gene>
<keyword evidence="2" id="KW-1185">Reference proteome</keyword>
<dbReference type="Proteomes" id="UP000028981">
    <property type="component" value="Unassembled WGS sequence"/>
</dbReference>
<dbReference type="EMBL" id="JQGC01000012">
    <property type="protein sequence ID" value="KFL30593.1"/>
    <property type="molecule type" value="Genomic_DNA"/>
</dbReference>
<proteinExistence type="predicted"/>
<accession>A0A087M140</accession>
<evidence type="ECO:0000313" key="2">
    <source>
        <dbReference type="Proteomes" id="UP000028981"/>
    </source>
</evidence>
<dbReference type="OrthoDB" id="975794at2"/>
<dbReference type="STRING" id="46914.JP75_13980"/>
<protein>
    <submittedName>
        <fullName evidence="1">Uncharacterized protein</fullName>
    </submittedName>
</protein>
<evidence type="ECO:0000313" key="1">
    <source>
        <dbReference type="EMBL" id="KFL30593.1"/>
    </source>
</evidence>
<organism evidence="1 2">
    <name type="scientific">Devosia riboflavina</name>
    <dbReference type="NCBI Taxonomy" id="46914"/>
    <lineage>
        <taxon>Bacteria</taxon>
        <taxon>Pseudomonadati</taxon>
        <taxon>Pseudomonadota</taxon>
        <taxon>Alphaproteobacteria</taxon>
        <taxon>Hyphomicrobiales</taxon>
        <taxon>Devosiaceae</taxon>
        <taxon>Devosia</taxon>
    </lineage>
</organism>
<sequence>MPHPVFVVLGSLVTYRKPLHYKRHGELEADEKVIAGTALDEAFYKHLAGLGELGQIYVIENNDPPSVMPLGVKIEGFSGETGDGRQG</sequence>
<comment type="caution">
    <text evidence="1">The sequence shown here is derived from an EMBL/GenBank/DDBJ whole genome shotgun (WGS) entry which is preliminary data.</text>
</comment>
<dbReference type="AlphaFoldDB" id="A0A087M140"/>